<organism evidence="1 2">
    <name type="scientific">Pseudonocardia oceani</name>
    <dbReference type="NCBI Taxonomy" id="2792013"/>
    <lineage>
        <taxon>Bacteria</taxon>
        <taxon>Bacillati</taxon>
        <taxon>Actinomycetota</taxon>
        <taxon>Actinomycetes</taxon>
        <taxon>Pseudonocardiales</taxon>
        <taxon>Pseudonocardiaceae</taxon>
        <taxon>Pseudonocardia</taxon>
    </lineage>
</organism>
<keyword evidence="2" id="KW-1185">Reference proteome</keyword>
<dbReference type="EMBL" id="JADQDF010000001">
    <property type="protein sequence ID" value="MBW0129669.1"/>
    <property type="molecule type" value="Genomic_DNA"/>
</dbReference>
<reference evidence="1 2" key="1">
    <citation type="submission" date="2020-11" db="EMBL/GenBank/DDBJ databases">
        <title>Pseudonocardia abyssalis sp. nov. and Pseudonocardia oceani sp. nov., description and phylogenomic analysis of two novel actinomycetes isolated from the deep Southern Ocean.</title>
        <authorList>
            <person name="Parra J."/>
        </authorList>
    </citation>
    <scope>NUCLEOTIDE SEQUENCE [LARGE SCALE GENOMIC DNA]</scope>
    <source>
        <strain evidence="2">KRD185</strain>
    </source>
</reference>
<name>A0ABS6UBP6_9PSEU</name>
<dbReference type="Proteomes" id="UP000694300">
    <property type="component" value="Unassembled WGS sequence"/>
</dbReference>
<sequence length="63" mass="6730">MIETDNYYRQQREGRIAANEECVPESVRVAEQLGALAGTESRIALPVAGADGPAERPAGFRAA</sequence>
<dbReference type="RefSeq" id="WP_218593206.1">
    <property type="nucleotide sequence ID" value="NZ_JADQDE010000296.1"/>
</dbReference>
<comment type="caution">
    <text evidence="1">The sequence shown here is derived from an EMBL/GenBank/DDBJ whole genome shotgun (WGS) entry which is preliminary data.</text>
</comment>
<accession>A0ABS6UBP6</accession>
<evidence type="ECO:0000313" key="1">
    <source>
        <dbReference type="EMBL" id="MBW0129669.1"/>
    </source>
</evidence>
<proteinExistence type="predicted"/>
<evidence type="ECO:0000313" key="2">
    <source>
        <dbReference type="Proteomes" id="UP000694300"/>
    </source>
</evidence>
<gene>
    <name evidence="1" type="ORF">I4I82_18575</name>
</gene>
<protein>
    <submittedName>
        <fullName evidence="1">Uncharacterized protein</fullName>
    </submittedName>
</protein>